<keyword evidence="3" id="KW-0010">Activator</keyword>
<name>D6XVD3_BACIE</name>
<dbReference type="Proteomes" id="UP000000271">
    <property type="component" value="Chromosome"/>
</dbReference>
<reference evidence="7" key="1">
    <citation type="submission" date="2009-10" db="EMBL/GenBank/DDBJ databases">
        <title>Complete sequence of Bacillus selenitireducens MLS10.</title>
        <authorList>
            <consortium name="US DOE Joint Genome Institute"/>
            <person name="Lucas S."/>
            <person name="Copeland A."/>
            <person name="Lapidus A."/>
            <person name="Glavina del Rio T."/>
            <person name="Dalin E."/>
            <person name="Tice H."/>
            <person name="Bruce D."/>
            <person name="Goodwin L."/>
            <person name="Pitluck S."/>
            <person name="Sims D."/>
            <person name="Brettin T."/>
            <person name="Detter J.C."/>
            <person name="Han C."/>
            <person name="Larimer F."/>
            <person name="Land M."/>
            <person name="Hauser L."/>
            <person name="Kyrpides N."/>
            <person name="Ovchinnikova G."/>
            <person name="Stolz J."/>
        </authorList>
    </citation>
    <scope>NUCLEOTIDE SEQUENCE [LARGE SCALE GENOMIC DNA]</scope>
    <source>
        <strain evidence="7">MLS10</strain>
    </source>
</reference>
<dbReference type="SMART" id="SM00100">
    <property type="entry name" value="cNMP"/>
    <property type="match status" value="1"/>
</dbReference>
<dbReference type="SMART" id="SM00419">
    <property type="entry name" value="HTH_CRP"/>
    <property type="match status" value="1"/>
</dbReference>
<dbReference type="PROSITE" id="PS51063">
    <property type="entry name" value="HTH_CRP_2"/>
    <property type="match status" value="1"/>
</dbReference>
<dbReference type="Gene3D" id="2.60.120.10">
    <property type="entry name" value="Jelly Rolls"/>
    <property type="match status" value="1"/>
</dbReference>
<dbReference type="CDD" id="cd00092">
    <property type="entry name" value="HTH_CRP"/>
    <property type="match status" value="1"/>
</dbReference>
<dbReference type="GO" id="GO:0005829">
    <property type="term" value="C:cytosol"/>
    <property type="evidence" value="ECO:0007669"/>
    <property type="project" value="TreeGrafter"/>
</dbReference>
<evidence type="ECO:0000256" key="2">
    <source>
        <dbReference type="ARBA" id="ARBA00023125"/>
    </source>
</evidence>
<evidence type="ECO:0000313" key="7">
    <source>
        <dbReference type="EMBL" id="ADH99671.1"/>
    </source>
</evidence>
<dbReference type="eggNOG" id="COG0664">
    <property type="taxonomic scope" value="Bacteria"/>
</dbReference>
<dbReference type="SUPFAM" id="SSF51206">
    <property type="entry name" value="cAMP-binding domain-like"/>
    <property type="match status" value="1"/>
</dbReference>
<dbReference type="InterPro" id="IPR012318">
    <property type="entry name" value="HTH_CRP"/>
</dbReference>
<protein>
    <submittedName>
        <fullName evidence="7">Transcriptional regulator, Crp/Fnr family</fullName>
    </submittedName>
</protein>
<dbReference type="GO" id="GO:0003700">
    <property type="term" value="F:DNA-binding transcription factor activity"/>
    <property type="evidence" value="ECO:0007669"/>
    <property type="project" value="TreeGrafter"/>
</dbReference>
<dbReference type="PANTHER" id="PTHR24567">
    <property type="entry name" value="CRP FAMILY TRANSCRIPTIONAL REGULATORY PROTEIN"/>
    <property type="match status" value="1"/>
</dbReference>
<dbReference type="OrthoDB" id="9810708at2"/>
<evidence type="ECO:0000256" key="1">
    <source>
        <dbReference type="ARBA" id="ARBA00023015"/>
    </source>
</evidence>
<keyword evidence="1" id="KW-0805">Transcription regulation</keyword>
<dbReference type="InterPro" id="IPR036388">
    <property type="entry name" value="WH-like_DNA-bd_sf"/>
</dbReference>
<organism evidence="7 8">
    <name type="scientific">Bacillus selenitireducens (strain ATCC 700615 / DSM 15326 / MLS10)</name>
    <dbReference type="NCBI Taxonomy" id="439292"/>
    <lineage>
        <taxon>Bacteria</taxon>
        <taxon>Bacillati</taxon>
        <taxon>Bacillota</taxon>
        <taxon>Bacilli</taxon>
        <taxon>Bacillales</taxon>
        <taxon>Bacillaceae</taxon>
        <taxon>Salisediminibacterium</taxon>
    </lineage>
</organism>
<dbReference type="SUPFAM" id="SSF46785">
    <property type="entry name" value="Winged helix' DNA-binding domain"/>
    <property type="match status" value="1"/>
</dbReference>
<dbReference type="AlphaFoldDB" id="D6XVD3"/>
<evidence type="ECO:0000256" key="4">
    <source>
        <dbReference type="ARBA" id="ARBA00023163"/>
    </source>
</evidence>
<dbReference type="KEGG" id="bse:Bsel_2167"/>
<evidence type="ECO:0000256" key="3">
    <source>
        <dbReference type="ARBA" id="ARBA00023159"/>
    </source>
</evidence>
<feature type="domain" description="Cyclic nucleotide-binding" evidence="5">
    <location>
        <begin position="12"/>
        <end position="132"/>
    </location>
</feature>
<dbReference type="PANTHER" id="PTHR24567:SF26">
    <property type="entry name" value="REGULATORY PROTEIN YEIL"/>
    <property type="match status" value="1"/>
</dbReference>
<dbReference type="InterPro" id="IPR014710">
    <property type="entry name" value="RmlC-like_jellyroll"/>
</dbReference>
<accession>D6XVD3</accession>
<dbReference type="PROSITE" id="PS50042">
    <property type="entry name" value="CNMP_BINDING_3"/>
    <property type="match status" value="1"/>
</dbReference>
<dbReference type="HOGENOM" id="CLU_075053_3_2_9"/>
<evidence type="ECO:0000259" key="6">
    <source>
        <dbReference type="PROSITE" id="PS51063"/>
    </source>
</evidence>
<dbReference type="InterPro" id="IPR050397">
    <property type="entry name" value="Env_Response_Regulators"/>
</dbReference>
<gene>
    <name evidence="7" type="ordered locus">Bsel_2167</name>
</gene>
<dbReference type="InterPro" id="IPR036390">
    <property type="entry name" value="WH_DNA-bd_sf"/>
</dbReference>
<dbReference type="GO" id="GO:0003677">
    <property type="term" value="F:DNA binding"/>
    <property type="evidence" value="ECO:0007669"/>
    <property type="project" value="UniProtKB-KW"/>
</dbReference>
<evidence type="ECO:0000313" key="8">
    <source>
        <dbReference type="Proteomes" id="UP000000271"/>
    </source>
</evidence>
<evidence type="ECO:0000259" key="5">
    <source>
        <dbReference type="PROSITE" id="PS50042"/>
    </source>
</evidence>
<dbReference type="Pfam" id="PF00027">
    <property type="entry name" value="cNMP_binding"/>
    <property type="match status" value="1"/>
</dbReference>
<keyword evidence="4" id="KW-0804">Transcription</keyword>
<dbReference type="EMBL" id="CP001791">
    <property type="protein sequence ID" value="ADH99671.1"/>
    <property type="molecule type" value="Genomic_DNA"/>
</dbReference>
<dbReference type="CDD" id="cd00038">
    <property type="entry name" value="CAP_ED"/>
    <property type="match status" value="1"/>
</dbReference>
<dbReference type="InterPro" id="IPR018490">
    <property type="entry name" value="cNMP-bd_dom_sf"/>
</dbReference>
<proteinExistence type="predicted"/>
<keyword evidence="2" id="KW-0238">DNA-binding</keyword>
<dbReference type="PRINTS" id="PR00034">
    <property type="entry name" value="HTHCRP"/>
</dbReference>
<feature type="domain" description="HTH crp-type" evidence="6">
    <location>
        <begin position="146"/>
        <end position="211"/>
    </location>
</feature>
<keyword evidence="8" id="KW-1185">Reference proteome</keyword>
<dbReference type="Pfam" id="PF13545">
    <property type="entry name" value="HTH_Crp_2"/>
    <property type="match status" value="1"/>
</dbReference>
<sequence>MRWKQHFKSSVLFGGLNDQEIDEVISFGYEQTLNDKERLFWEGDDKKYLFVLGSGTVLISKLTENGNESVINVLSAGEVFPHAGLFDHSVYPGTATAKKEVKVLAIPVEQIESLILNKPEIAIKIIQMMNENMLMLQRKLNELLSLDVSSRLKSAMDHLIKVQGDEIILTHQEIGYLIGSTRETVSRQLKKWEKLGWISVKKDRIIIHHQWESGAE</sequence>
<dbReference type="Gene3D" id="1.10.10.10">
    <property type="entry name" value="Winged helix-like DNA-binding domain superfamily/Winged helix DNA-binding domain"/>
    <property type="match status" value="1"/>
</dbReference>
<dbReference type="RefSeq" id="WP_013173093.1">
    <property type="nucleotide sequence ID" value="NC_014219.1"/>
</dbReference>
<dbReference type="STRING" id="439292.Bsel_2167"/>
<dbReference type="InterPro" id="IPR000595">
    <property type="entry name" value="cNMP-bd_dom"/>
</dbReference>